<feature type="chain" id="PRO_5028852863" evidence="10">
    <location>
        <begin position="29"/>
        <end position="217"/>
    </location>
</feature>
<evidence type="ECO:0000256" key="4">
    <source>
        <dbReference type="ARBA" id="ARBA00022723"/>
    </source>
</evidence>
<evidence type="ECO:0000256" key="3">
    <source>
        <dbReference type="ARBA" id="ARBA00022617"/>
    </source>
</evidence>
<keyword evidence="13" id="KW-1185">Reference proteome</keyword>
<evidence type="ECO:0000256" key="1">
    <source>
        <dbReference type="ARBA" id="ARBA00004418"/>
    </source>
</evidence>
<feature type="domain" description="Cytochrome c" evidence="11">
    <location>
        <begin position="137"/>
        <end position="217"/>
    </location>
</feature>
<evidence type="ECO:0000256" key="10">
    <source>
        <dbReference type="SAM" id="SignalP"/>
    </source>
</evidence>
<feature type="binding site" description="axial binding residue" evidence="9">
    <location>
        <position position="65"/>
    </location>
    <ligand>
        <name>heme c</name>
        <dbReference type="ChEBI" id="CHEBI:61717"/>
        <label>1</label>
    </ligand>
    <ligandPart>
        <name>Fe</name>
        <dbReference type="ChEBI" id="CHEBI:18248"/>
    </ligandPart>
</feature>
<evidence type="ECO:0000256" key="2">
    <source>
        <dbReference type="ARBA" id="ARBA00022448"/>
    </source>
</evidence>
<feature type="binding site" description="axial binding residue" evidence="9">
    <location>
        <position position="154"/>
    </location>
    <ligand>
        <name>heme c</name>
        <dbReference type="ChEBI" id="CHEBI:61717"/>
        <label>2</label>
    </ligand>
    <ligandPart>
        <name>Fe</name>
        <dbReference type="ChEBI" id="CHEBI:18248"/>
    </ligandPart>
</feature>
<evidence type="ECO:0000256" key="7">
    <source>
        <dbReference type="ARBA" id="ARBA00023004"/>
    </source>
</evidence>
<dbReference type="SUPFAM" id="SSF46626">
    <property type="entry name" value="Cytochrome c"/>
    <property type="match status" value="2"/>
</dbReference>
<evidence type="ECO:0000256" key="9">
    <source>
        <dbReference type="PIRSR" id="PIRSR000005-2"/>
    </source>
</evidence>
<dbReference type="InterPro" id="IPR009056">
    <property type="entry name" value="Cyt_c-like_dom"/>
</dbReference>
<dbReference type="InterPro" id="IPR036909">
    <property type="entry name" value="Cyt_c-like_dom_sf"/>
</dbReference>
<keyword evidence="6" id="KW-0249">Electron transport</keyword>
<feature type="binding site" description="covalent" evidence="8">
    <location>
        <position position="150"/>
    </location>
    <ligand>
        <name>heme c</name>
        <dbReference type="ChEBI" id="CHEBI:61717"/>
        <label>2</label>
    </ligand>
</feature>
<keyword evidence="5" id="KW-0574">Periplasm</keyword>
<dbReference type="GO" id="GO:0042597">
    <property type="term" value="C:periplasmic space"/>
    <property type="evidence" value="ECO:0007669"/>
    <property type="project" value="UniProtKB-SubCell"/>
</dbReference>
<dbReference type="GO" id="GO:0020037">
    <property type="term" value="F:heme binding"/>
    <property type="evidence" value="ECO:0007669"/>
    <property type="project" value="InterPro"/>
</dbReference>
<comment type="PTM">
    <text evidence="8">Binds 2 heme c groups covalently per subunit.</text>
</comment>
<evidence type="ECO:0000256" key="5">
    <source>
        <dbReference type="ARBA" id="ARBA00022764"/>
    </source>
</evidence>
<sequence>MALRRVPGRFLGAGLLALAAFGGTAAQAETAPLDARLKAVEADPAQLQLAVNRGRKLANFCANCHGANGNSPTPDTPTLAGQGSQYLLEQMNKFATGQRRDPFMVGLIKAMSDTEKVDAVLFYNQQQVLAQQVDDAAAIQRGKTLFTKVCFRCHGNEGMGQGSIPRVAGQKRGYLVKSITRYRDGTGERIDPLMASNTKFLSNEDITGLAAYLASLR</sequence>
<protein>
    <submittedName>
        <fullName evidence="12">C-type cytochrome</fullName>
    </submittedName>
</protein>
<comment type="caution">
    <text evidence="12">The sequence shown here is derived from an EMBL/GenBank/DDBJ whole genome shotgun (WGS) entry which is preliminary data.</text>
</comment>
<gene>
    <name evidence="12" type="ORF">G3A44_02615</name>
</gene>
<dbReference type="PROSITE" id="PS51007">
    <property type="entry name" value="CYTC"/>
    <property type="match status" value="2"/>
</dbReference>
<dbReference type="InterPro" id="IPR050597">
    <property type="entry name" value="Cytochrome_c_Oxidase_Subunit"/>
</dbReference>
<evidence type="ECO:0000256" key="6">
    <source>
        <dbReference type="ARBA" id="ARBA00022982"/>
    </source>
</evidence>
<evidence type="ECO:0000259" key="11">
    <source>
        <dbReference type="PROSITE" id="PS51007"/>
    </source>
</evidence>
<organism evidence="12 13">
    <name type="scientific">Ideonella livida</name>
    <dbReference type="NCBI Taxonomy" id="2707176"/>
    <lineage>
        <taxon>Bacteria</taxon>
        <taxon>Pseudomonadati</taxon>
        <taxon>Pseudomonadota</taxon>
        <taxon>Betaproteobacteria</taxon>
        <taxon>Burkholderiales</taxon>
        <taxon>Sphaerotilaceae</taxon>
        <taxon>Ideonella</taxon>
    </lineage>
</organism>
<feature type="binding site" description="axial binding residue" evidence="9">
    <location>
        <position position="104"/>
    </location>
    <ligand>
        <name>heme c</name>
        <dbReference type="ChEBI" id="CHEBI:61717"/>
        <label>1</label>
    </ligand>
    <ligandPart>
        <name>Fe</name>
        <dbReference type="ChEBI" id="CHEBI:18248"/>
    </ligandPart>
</feature>
<comment type="subcellular location">
    <subcellularLocation>
        <location evidence="1">Periplasm</location>
    </subcellularLocation>
</comment>
<evidence type="ECO:0000256" key="8">
    <source>
        <dbReference type="PIRSR" id="PIRSR000005-1"/>
    </source>
</evidence>
<feature type="binding site" description="covalent" evidence="8">
    <location>
        <position position="64"/>
    </location>
    <ligand>
        <name>heme c</name>
        <dbReference type="ChEBI" id="CHEBI:61717"/>
        <label>1</label>
    </ligand>
</feature>
<dbReference type="Pfam" id="PF00034">
    <property type="entry name" value="Cytochrom_C"/>
    <property type="match status" value="2"/>
</dbReference>
<dbReference type="EMBL" id="JAAGOH010000002">
    <property type="protein sequence ID" value="NDY90080.1"/>
    <property type="molecule type" value="Genomic_DNA"/>
</dbReference>
<proteinExistence type="predicted"/>
<feature type="binding site" description="covalent" evidence="8">
    <location>
        <position position="153"/>
    </location>
    <ligand>
        <name>heme c</name>
        <dbReference type="ChEBI" id="CHEBI:61717"/>
        <label>2</label>
    </ligand>
</feature>
<dbReference type="PANTHER" id="PTHR33751">
    <property type="entry name" value="CBB3-TYPE CYTOCHROME C OXIDASE SUBUNIT FIXP"/>
    <property type="match status" value="1"/>
</dbReference>
<keyword evidence="7 9" id="KW-0408">Iron</keyword>
<evidence type="ECO:0000313" key="12">
    <source>
        <dbReference type="EMBL" id="NDY90080.1"/>
    </source>
</evidence>
<accession>A0A7C9TH00</accession>
<keyword evidence="10" id="KW-0732">Signal</keyword>
<feature type="domain" description="Cytochrome c" evidence="11">
    <location>
        <begin position="49"/>
        <end position="127"/>
    </location>
</feature>
<evidence type="ECO:0000313" key="13">
    <source>
        <dbReference type="Proteomes" id="UP000484255"/>
    </source>
</evidence>
<dbReference type="InterPro" id="IPR024167">
    <property type="entry name" value="Cytochrome_c4-like"/>
</dbReference>
<dbReference type="GO" id="GO:0009055">
    <property type="term" value="F:electron transfer activity"/>
    <property type="evidence" value="ECO:0007669"/>
    <property type="project" value="InterPro"/>
</dbReference>
<keyword evidence="2" id="KW-0813">Transport</keyword>
<keyword evidence="3 8" id="KW-0349">Heme</keyword>
<dbReference type="Proteomes" id="UP000484255">
    <property type="component" value="Unassembled WGS sequence"/>
</dbReference>
<name>A0A7C9TH00_9BURK</name>
<dbReference type="GO" id="GO:0005506">
    <property type="term" value="F:iron ion binding"/>
    <property type="evidence" value="ECO:0007669"/>
    <property type="project" value="InterPro"/>
</dbReference>
<feature type="binding site" description="covalent" evidence="8">
    <location>
        <position position="61"/>
    </location>
    <ligand>
        <name>heme c</name>
        <dbReference type="ChEBI" id="CHEBI:61717"/>
        <label>1</label>
    </ligand>
</feature>
<dbReference type="AlphaFoldDB" id="A0A7C9TH00"/>
<keyword evidence="4 9" id="KW-0479">Metal-binding</keyword>
<dbReference type="PANTHER" id="PTHR33751:SF9">
    <property type="entry name" value="CYTOCHROME C4"/>
    <property type="match status" value="1"/>
</dbReference>
<dbReference type="Gene3D" id="1.10.760.10">
    <property type="entry name" value="Cytochrome c-like domain"/>
    <property type="match status" value="2"/>
</dbReference>
<dbReference type="RefSeq" id="WP_163455935.1">
    <property type="nucleotide sequence ID" value="NZ_JAAGOH010000002.1"/>
</dbReference>
<feature type="signal peptide" evidence="10">
    <location>
        <begin position="1"/>
        <end position="28"/>
    </location>
</feature>
<feature type="binding site" description="axial binding residue" evidence="9">
    <location>
        <position position="194"/>
    </location>
    <ligand>
        <name>heme c</name>
        <dbReference type="ChEBI" id="CHEBI:61717"/>
        <label>2</label>
    </ligand>
    <ligandPart>
        <name>Fe</name>
        <dbReference type="ChEBI" id="CHEBI:18248"/>
    </ligandPart>
</feature>
<dbReference type="PIRSF" id="PIRSF000005">
    <property type="entry name" value="Cytochrome_c4"/>
    <property type="match status" value="1"/>
</dbReference>
<reference evidence="12 13" key="1">
    <citation type="submission" date="2020-02" db="EMBL/GenBank/DDBJ databases">
        <title>Ideonella bacterium strain TBM-1.</title>
        <authorList>
            <person name="Chen W.-M."/>
        </authorList>
    </citation>
    <scope>NUCLEOTIDE SEQUENCE [LARGE SCALE GENOMIC DNA]</scope>
    <source>
        <strain evidence="12 13">TBM-1</strain>
    </source>
</reference>